<evidence type="ECO:0000313" key="9">
    <source>
        <dbReference type="RefSeq" id="XP_022288257.1"/>
    </source>
</evidence>
<dbReference type="InterPro" id="IPR036866">
    <property type="entry name" value="RibonucZ/Hydroxyglut_hydro"/>
</dbReference>
<name>A0A8B8A9W7_CRAVI</name>
<dbReference type="Proteomes" id="UP000694844">
    <property type="component" value="Chromosome 6"/>
</dbReference>
<protein>
    <recommendedName>
        <fullName evidence="3">Metallo-beta-lactamase domain-containing protein 1</fullName>
    </recommendedName>
    <alternativeName>
        <fullName evidence="4">Endoribonuclease MBLAC1</fullName>
    </alternativeName>
</protein>
<evidence type="ECO:0000259" key="7">
    <source>
        <dbReference type="SMART" id="SM00849"/>
    </source>
</evidence>
<evidence type="ECO:0000256" key="5">
    <source>
        <dbReference type="ARBA" id="ARBA00044690"/>
    </source>
</evidence>
<dbReference type="CDD" id="cd07711">
    <property type="entry name" value="MBLAC1-like_MBL-fold"/>
    <property type="match status" value="1"/>
</dbReference>
<dbReference type="AlphaFoldDB" id="A0A8B8A9W7"/>
<gene>
    <name evidence="9" type="primary">LOC111100556</name>
</gene>
<dbReference type="PANTHER" id="PTHR23200">
    <property type="entry name" value="METALLO-BETA-LACTAMASE DOMAIN-CONTAINING PROTEIN 1"/>
    <property type="match status" value="1"/>
</dbReference>
<comment type="catalytic activity">
    <reaction evidence="5">
        <text>a ribonucleotidyl-ribonucleotide-RNA + H2O = a 3'-end ribonucleotide-RNA + a 5'-end 5'-phospho-ribonucleoside-RNA + H(+)</text>
        <dbReference type="Rhea" id="RHEA:68096"/>
        <dbReference type="Rhea" id="RHEA-COMP:15179"/>
        <dbReference type="Rhea" id="RHEA-COMP:17355"/>
        <dbReference type="Rhea" id="RHEA-COMP:17428"/>
        <dbReference type="ChEBI" id="CHEBI:15377"/>
        <dbReference type="ChEBI" id="CHEBI:15378"/>
        <dbReference type="ChEBI" id="CHEBI:74896"/>
        <dbReference type="ChEBI" id="CHEBI:138282"/>
        <dbReference type="ChEBI" id="CHEBI:173118"/>
    </reaction>
    <physiologicalReaction direction="left-to-right" evidence="5">
        <dbReference type="Rhea" id="RHEA:68097"/>
    </physiologicalReaction>
</comment>
<dbReference type="KEGG" id="cvn:111100556"/>
<dbReference type="Gene3D" id="3.60.15.10">
    <property type="entry name" value="Ribonuclease Z/Hydroxyacylglutathione hydrolase-like"/>
    <property type="match status" value="1"/>
</dbReference>
<dbReference type="SMART" id="SM00849">
    <property type="entry name" value="Lactamase_B"/>
    <property type="match status" value="1"/>
</dbReference>
<comment type="function">
    <text evidence="6">Endoribonuclease that catalyzes the hydrolysis of histone-coding pre-mRNA 3'-end. Involved in histone pre-mRNA processing during the S-phase of the cell cycle, which is required for entering/progressing through S-phase. Cleaves histone pre-mRNA at a major and a minor cleavage site after the 5'-ACCCA-3' and the 5'-ACCCACA-3' sequence, respectively, and located downstream of the stem-loop. May require the presence of the HDE element located at the histone pre-RNA 3'-end to avoid non-specific cleavage.</text>
</comment>
<evidence type="ECO:0000256" key="4">
    <source>
        <dbReference type="ARBA" id="ARBA00032988"/>
    </source>
</evidence>
<evidence type="ECO:0000256" key="3">
    <source>
        <dbReference type="ARBA" id="ARBA00014856"/>
    </source>
</evidence>
<dbReference type="PANTHER" id="PTHR23200:SF48">
    <property type="entry name" value="METALLO-BETA-LACTAMASE DOMAIN-CONTAINING PROTEIN 1"/>
    <property type="match status" value="1"/>
</dbReference>
<proteinExistence type="predicted"/>
<evidence type="ECO:0000256" key="1">
    <source>
        <dbReference type="ARBA" id="ARBA00004514"/>
    </source>
</evidence>
<dbReference type="InterPro" id="IPR039344">
    <property type="entry name" value="MBLAC1"/>
</dbReference>
<evidence type="ECO:0000256" key="6">
    <source>
        <dbReference type="ARBA" id="ARBA00045869"/>
    </source>
</evidence>
<dbReference type="GO" id="GO:0005829">
    <property type="term" value="C:cytosol"/>
    <property type="evidence" value="ECO:0007669"/>
    <property type="project" value="UniProtKB-SubCell"/>
</dbReference>
<keyword evidence="8" id="KW-1185">Reference proteome</keyword>
<dbReference type="SUPFAM" id="SSF56281">
    <property type="entry name" value="Metallo-hydrolase/oxidoreductase"/>
    <property type="match status" value="1"/>
</dbReference>
<evidence type="ECO:0000256" key="2">
    <source>
        <dbReference type="ARBA" id="ARBA00011738"/>
    </source>
</evidence>
<dbReference type="GeneID" id="111100556"/>
<evidence type="ECO:0000313" key="8">
    <source>
        <dbReference type="Proteomes" id="UP000694844"/>
    </source>
</evidence>
<accession>A0A8B8A9W7</accession>
<dbReference type="Pfam" id="PF00753">
    <property type="entry name" value="Lactamase_B"/>
    <property type="match status" value="1"/>
</dbReference>
<comment type="subcellular location">
    <subcellularLocation>
        <location evidence="1">Cytoplasm</location>
        <location evidence="1">Cytosol</location>
    </subcellularLocation>
</comment>
<dbReference type="RefSeq" id="XP_022288257.1">
    <property type="nucleotide sequence ID" value="XM_022432549.1"/>
</dbReference>
<reference evidence="9" key="1">
    <citation type="submission" date="2025-08" db="UniProtKB">
        <authorList>
            <consortium name="RefSeq"/>
        </authorList>
    </citation>
    <scope>IDENTIFICATION</scope>
    <source>
        <tissue evidence="9">Whole sample</tissue>
    </source>
</reference>
<comment type="subunit">
    <text evidence="2">Homodimer.</text>
</comment>
<organism evidence="8 9">
    <name type="scientific">Crassostrea virginica</name>
    <name type="common">Eastern oyster</name>
    <dbReference type="NCBI Taxonomy" id="6565"/>
    <lineage>
        <taxon>Eukaryota</taxon>
        <taxon>Metazoa</taxon>
        <taxon>Spiralia</taxon>
        <taxon>Lophotrochozoa</taxon>
        <taxon>Mollusca</taxon>
        <taxon>Bivalvia</taxon>
        <taxon>Autobranchia</taxon>
        <taxon>Pteriomorphia</taxon>
        <taxon>Ostreida</taxon>
        <taxon>Ostreoidea</taxon>
        <taxon>Ostreidae</taxon>
        <taxon>Crassostrea</taxon>
    </lineage>
</organism>
<sequence>MSYEVIVLKEGYSRTEETGQRACGSISLIKGPKNIVVDTGNPWDRDHILEGLKKNGLSPEKIQYCVCTHGHSDHVGNLSLFDKAVHILSYDVCTGDKYHNHDFKTGIPYEIDDDVEVVATPGHTNADISVIVTNTGLGTVALTGDLFECLEDLEEPSLWQDNSENPDLQQYCRIQVLKKADYIVPGHGKMFKVPEEYKRTMRVVMYHEEHCQIGDQATSVSEYVVIEQD</sequence>
<dbReference type="InterPro" id="IPR001279">
    <property type="entry name" value="Metallo-B-lactamas"/>
</dbReference>
<dbReference type="OrthoDB" id="10250730at2759"/>
<feature type="domain" description="Metallo-beta-lactamase" evidence="7">
    <location>
        <begin position="23"/>
        <end position="187"/>
    </location>
</feature>